<dbReference type="Pfam" id="PF03466">
    <property type="entry name" value="LysR_substrate"/>
    <property type="match status" value="1"/>
</dbReference>
<dbReference type="PRINTS" id="PR00039">
    <property type="entry name" value="HTHLYSR"/>
</dbReference>
<dbReference type="PANTHER" id="PTHR30126:SF22">
    <property type="entry name" value="HTH-TYPE TRANSCRIPTIONAL REGULATOR YHAJ-RELATED"/>
    <property type="match status" value="1"/>
</dbReference>
<keyword evidence="7" id="KW-1185">Reference proteome</keyword>
<dbReference type="SUPFAM" id="SSF53850">
    <property type="entry name" value="Periplasmic binding protein-like II"/>
    <property type="match status" value="1"/>
</dbReference>
<dbReference type="PANTHER" id="PTHR30126">
    <property type="entry name" value="HTH-TYPE TRANSCRIPTIONAL REGULATOR"/>
    <property type="match status" value="1"/>
</dbReference>
<dbReference type="SUPFAM" id="SSF46785">
    <property type="entry name" value="Winged helix' DNA-binding domain"/>
    <property type="match status" value="1"/>
</dbReference>
<dbReference type="InterPro" id="IPR005119">
    <property type="entry name" value="LysR_subst-bd"/>
</dbReference>
<gene>
    <name evidence="6" type="ORF">GCM10022277_08400</name>
</gene>
<evidence type="ECO:0000313" key="6">
    <source>
        <dbReference type="EMBL" id="GAA3916038.1"/>
    </source>
</evidence>
<evidence type="ECO:0000256" key="3">
    <source>
        <dbReference type="ARBA" id="ARBA00023125"/>
    </source>
</evidence>
<feature type="domain" description="HTH lysR-type" evidence="5">
    <location>
        <begin position="1"/>
        <end position="58"/>
    </location>
</feature>
<proteinExistence type="inferred from homology"/>
<dbReference type="Gene3D" id="1.10.10.10">
    <property type="entry name" value="Winged helix-like DNA-binding domain superfamily/Winged helix DNA-binding domain"/>
    <property type="match status" value="1"/>
</dbReference>
<evidence type="ECO:0000259" key="5">
    <source>
        <dbReference type="PROSITE" id="PS50931"/>
    </source>
</evidence>
<name>A0ABP7MAE9_9GAMM</name>
<comment type="similarity">
    <text evidence="1">Belongs to the LysR transcriptional regulatory family.</text>
</comment>
<evidence type="ECO:0000313" key="7">
    <source>
        <dbReference type="Proteomes" id="UP001501565"/>
    </source>
</evidence>
<dbReference type="Gene3D" id="3.40.190.290">
    <property type="match status" value="1"/>
</dbReference>
<accession>A0ABP7MAE9</accession>
<dbReference type="InterPro" id="IPR036388">
    <property type="entry name" value="WH-like_DNA-bd_sf"/>
</dbReference>
<dbReference type="Pfam" id="PF00126">
    <property type="entry name" value="HTH_1"/>
    <property type="match status" value="1"/>
</dbReference>
<keyword evidence="2" id="KW-0805">Transcription regulation</keyword>
<dbReference type="InterPro" id="IPR000847">
    <property type="entry name" value="LysR_HTH_N"/>
</dbReference>
<comment type="caution">
    <text evidence="6">The sequence shown here is derived from an EMBL/GenBank/DDBJ whole genome shotgun (WGS) entry which is preliminary data.</text>
</comment>
<protein>
    <submittedName>
        <fullName evidence="6">LysR family transcriptional regulator</fullName>
    </submittedName>
</protein>
<dbReference type="EMBL" id="BAABBN010000004">
    <property type="protein sequence ID" value="GAA3916038.1"/>
    <property type="molecule type" value="Genomic_DNA"/>
</dbReference>
<evidence type="ECO:0000256" key="1">
    <source>
        <dbReference type="ARBA" id="ARBA00009437"/>
    </source>
</evidence>
<sequence length="295" mass="33334">MTYEQLRVLHAVVNEGTFRSAAEKLFKSQPAISTMIKNLEEEIGISLFSRDSYRPKLTDSGRVFYEKSLAVIQQTQELASFAKRLSNYEEPLVTVSINAVCPLPPVLETLKLIEQEYPATQIRLTTEQMGGAIERLFDERSDLVITTQTGIEPDQMEAKPYKGVKIIPVAHHTHPLAQRAGMLSINDVKPHVQVIVTDSSQSRNKQSLDLMPQNRRWYVTDFAAKKDIIMAGMGWGGMPKHTIENELDAGELVQVYVDEFDVRHSQQYLIRRTDKPVGKVAAAIWDRLSETYSAT</sequence>
<evidence type="ECO:0000256" key="4">
    <source>
        <dbReference type="ARBA" id="ARBA00023163"/>
    </source>
</evidence>
<dbReference type="RefSeq" id="WP_344795803.1">
    <property type="nucleotide sequence ID" value="NZ_BAABBN010000004.1"/>
</dbReference>
<dbReference type="InterPro" id="IPR036390">
    <property type="entry name" value="WH_DNA-bd_sf"/>
</dbReference>
<reference evidence="7" key="1">
    <citation type="journal article" date="2019" name="Int. J. Syst. Evol. Microbiol.">
        <title>The Global Catalogue of Microorganisms (GCM) 10K type strain sequencing project: providing services to taxonomists for standard genome sequencing and annotation.</title>
        <authorList>
            <consortium name="The Broad Institute Genomics Platform"/>
            <consortium name="The Broad Institute Genome Sequencing Center for Infectious Disease"/>
            <person name="Wu L."/>
            <person name="Ma J."/>
        </authorList>
    </citation>
    <scope>NUCLEOTIDE SEQUENCE [LARGE SCALE GENOMIC DNA]</scope>
    <source>
        <strain evidence="7">JCM 17551</strain>
    </source>
</reference>
<keyword evidence="3" id="KW-0238">DNA-binding</keyword>
<dbReference type="PROSITE" id="PS50931">
    <property type="entry name" value="HTH_LYSR"/>
    <property type="match status" value="1"/>
</dbReference>
<dbReference type="Proteomes" id="UP001501565">
    <property type="component" value="Unassembled WGS sequence"/>
</dbReference>
<organism evidence="6 7">
    <name type="scientific">Litoribacillus peritrichatus</name>
    <dbReference type="NCBI Taxonomy" id="718191"/>
    <lineage>
        <taxon>Bacteria</taxon>
        <taxon>Pseudomonadati</taxon>
        <taxon>Pseudomonadota</taxon>
        <taxon>Gammaproteobacteria</taxon>
        <taxon>Oceanospirillales</taxon>
        <taxon>Oceanospirillaceae</taxon>
        <taxon>Litoribacillus</taxon>
    </lineage>
</organism>
<keyword evidence="4" id="KW-0804">Transcription</keyword>
<evidence type="ECO:0000256" key="2">
    <source>
        <dbReference type="ARBA" id="ARBA00023015"/>
    </source>
</evidence>